<keyword evidence="3" id="KW-0540">Nuclease</keyword>
<organism evidence="3 4">
    <name type="scientific">Paracoccus isoporae</name>
    <dbReference type="NCBI Taxonomy" id="591205"/>
    <lineage>
        <taxon>Bacteria</taxon>
        <taxon>Pseudomonadati</taxon>
        <taxon>Pseudomonadota</taxon>
        <taxon>Alphaproteobacteria</taxon>
        <taxon>Rhodobacterales</taxon>
        <taxon>Paracoccaceae</taxon>
        <taxon>Paracoccus</taxon>
    </lineage>
</organism>
<evidence type="ECO:0000313" key="4">
    <source>
        <dbReference type="Proteomes" id="UP000199344"/>
    </source>
</evidence>
<keyword evidence="3" id="KW-0378">Hydrolase</keyword>
<protein>
    <submittedName>
        <fullName evidence="3">DNA-nicking endonuclease, Smr domain</fullName>
    </submittedName>
</protein>
<keyword evidence="3" id="KW-0255">Endonuclease</keyword>
<dbReference type="GO" id="GO:0004519">
    <property type="term" value="F:endonuclease activity"/>
    <property type="evidence" value="ECO:0007669"/>
    <property type="project" value="UniProtKB-KW"/>
</dbReference>
<dbReference type="Pfam" id="PF01713">
    <property type="entry name" value="Smr"/>
    <property type="match status" value="1"/>
</dbReference>
<feature type="compositionally biased region" description="Basic and acidic residues" evidence="1">
    <location>
        <begin position="25"/>
        <end position="43"/>
    </location>
</feature>
<name>A0A1G6UUG6_9RHOB</name>
<dbReference type="EMBL" id="FNAH01000001">
    <property type="protein sequence ID" value="SDD44939.1"/>
    <property type="molecule type" value="Genomic_DNA"/>
</dbReference>
<dbReference type="InterPro" id="IPR036063">
    <property type="entry name" value="Smr_dom_sf"/>
</dbReference>
<dbReference type="Proteomes" id="UP000199344">
    <property type="component" value="Unassembled WGS sequence"/>
</dbReference>
<feature type="region of interest" description="Disordered" evidence="1">
    <location>
        <begin position="1"/>
        <end position="55"/>
    </location>
</feature>
<evidence type="ECO:0000313" key="3">
    <source>
        <dbReference type="EMBL" id="SDD44939.1"/>
    </source>
</evidence>
<sequence length="199" mass="21761">MSKRRGLTPEDRELWSRVVRNTTPMHDKAKLPDPADPPRDHQPARPMPAPQPAATLPRGLRIGAASVGAKPHLHAPGPADALRAQPVRMDQKLHRQMSRGKLRPQARLDLHGMTLAEAGPELTAFIFSCHSGGLRLVLIITGKGSRAGDIGPLPTRPGALRHQVPHWLSSPPLSRVVQHVAPAHHRHGGTGAYYVYLRR</sequence>
<proteinExistence type="predicted"/>
<dbReference type="AlphaFoldDB" id="A0A1G6UUG6"/>
<dbReference type="SMART" id="SM00463">
    <property type="entry name" value="SMR"/>
    <property type="match status" value="1"/>
</dbReference>
<dbReference type="PANTHER" id="PTHR35562">
    <property type="entry name" value="DNA ENDONUCLEASE SMRA-RELATED"/>
    <property type="match status" value="1"/>
</dbReference>
<evidence type="ECO:0000259" key="2">
    <source>
        <dbReference type="PROSITE" id="PS50828"/>
    </source>
</evidence>
<dbReference type="PANTHER" id="PTHR35562:SF2">
    <property type="entry name" value="DNA ENDONUCLEASE SMRA-RELATED"/>
    <property type="match status" value="1"/>
</dbReference>
<dbReference type="OrthoDB" id="7165597at2"/>
<dbReference type="RefSeq" id="WP_090520726.1">
    <property type="nucleotide sequence ID" value="NZ_FNAH01000001.1"/>
</dbReference>
<dbReference type="PROSITE" id="PS50828">
    <property type="entry name" value="SMR"/>
    <property type="match status" value="1"/>
</dbReference>
<reference evidence="3 4" key="1">
    <citation type="submission" date="2016-10" db="EMBL/GenBank/DDBJ databases">
        <authorList>
            <person name="de Groot N.N."/>
        </authorList>
    </citation>
    <scope>NUCLEOTIDE SEQUENCE [LARGE SCALE GENOMIC DNA]</scope>
    <source>
        <strain evidence="3 4">DSM 22220</strain>
    </source>
</reference>
<keyword evidence="4" id="KW-1185">Reference proteome</keyword>
<dbReference type="InterPro" id="IPR002625">
    <property type="entry name" value="Smr_dom"/>
</dbReference>
<feature type="domain" description="Smr" evidence="2">
    <location>
        <begin position="108"/>
        <end position="198"/>
    </location>
</feature>
<gene>
    <name evidence="3" type="ORF">SAMN05421538_101632</name>
</gene>
<accession>A0A1G6UUG6</accession>
<dbReference type="STRING" id="591205.SAMN05421538_101632"/>
<dbReference type="SUPFAM" id="SSF160443">
    <property type="entry name" value="SMR domain-like"/>
    <property type="match status" value="1"/>
</dbReference>
<evidence type="ECO:0000256" key="1">
    <source>
        <dbReference type="SAM" id="MobiDB-lite"/>
    </source>
</evidence>
<dbReference type="Gene3D" id="3.30.1370.110">
    <property type="match status" value="1"/>
</dbReference>